<dbReference type="GO" id="GO:0005524">
    <property type="term" value="F:ATP binding"/>
    <property type="evidence" value="ECO:0007669"/>
    <property type="project" value="InterPro"/>
</dbReference>
<evidence type="ECO:0000313" key="6">
    <source>
        <dbReference type="Proteomes" id="UP000661507"/>
    </source>
</evidence>
<reference evidence="5" key="1">
    <citation type="journal article" date="2014" name="Int. J. Syst. Evol. Microbiol.">
        <title>Complete genome sequence of Corynebacterium casei LMG S-19264T (=DSM 44701T), isolated from a smear-ripened cheese.</title>
        <authorList>
            <consortium name="US DOE Joint Genome Institute (JGI-PGF)"/>
            <person name="Walter F."/>
            <person name="Albersmeier A."/>
            <person name="Kalinowski J."/>
            <person name="Ruckert C."/>
        </authorList>
    </citation>
    <scope>NUCLEOTIDE SEQUENCE</scope>
    <source>
        <strain evidence="5">CGMCC 1.3617</strain>
    </source>
</reference>
<gene>
    <name evidence="5" type="ORF">GCM10011320_12550</name>
</gene>
<dbReference type="InterPro" id="IPR004042">
    <property type="entry name" value="Intein_endonuc_central"/>
</dbReference>
<keyword evidence="6" id="KW-1185">Reference proteome</keyword>
<evidence type="ECO:0000313" key="5">
    <source>
        <dbReference type="EMBL" id="GGJ07144.1"/>
    </source>
</evidence>
<comment type="caution">
    <text evidence="5">The sequence shown here is derived from an EMBL/GenBank/DDBJ whole genome shotgun (WGS) entry which is preliminary data.</text>
</comment>
<dbReference type="AlphaFoldDB" id="A0A917NK98"/>
<proteinExistence type="inferred from homology"/>
<accession>A0A917NK98</accession>
<dbReference type="SUPFAM" id="SSF51294">
    <property type="entry name" value="Hedgehog/intein (Hint) domain"/>
    <property type="match status" value="1"/>
</dbReference>
<dbReference type="Pfam" id="PF05876">
    <property type="entry name" value="GpA_ATPase"/>
    <property type="match status" value="2"/>
</dbReference>
<sequence length="1011" mass="113748">MRRRVGAMLRPPPQLTVSEWAERHRMLGSRASAEPGPWRTSRTPYLKDVMDALSAVHPARRVVFMKGAQVGAPLAIDTPIPTAEGWAAMGSLIVGDTLFDERGRPCRVTGVSPIIIGRACYRITFDDGESVVCDGEHRWPVWDFTDGEKPAARVLHTREMIKWVRIGRGPRYRYAIDCCAHAELPDQDLLIHPYVLGMWLGDGSSAMNHISVHEEDAEAAEHLQACGVVAQFRLPRWRKGRCANIVIDPTFRLADDGETLASIQHRSQFTTRLRMLDVLDNKHIPAAYLRASREQRLDLIRGMMDSDGTITPDGKRCEFSNADRRLVDGMLELLRSLGYKPTVYFAASRRKVINGQDRSSLGYWRVSWTAYCEEPMFRLSRKVARMRSIARGRPGKSRRRRIVSIEPTNSMPVRCIEVDSPNHLYLCGEGWIPTHNTESGNNWLGYIMHHVPAPALAVQPTVELAKRFSRQRIDPLLEETPALRERVAPARARDSGNTMLSKEFPGGILVLTGANSAVGLRSMTARFLFLDEVDAYPGDVAGEGDPIALAEARARTFGWRRKAFLVSTPTIAGRSRIEREYAASDQRRFFVPCPECGEMQGLRFERLLWEKGAPETARYHCIACDHPMQEHDKTAMLGGGEWRATAEGQDPHTIGFHISALYSPVGWLSWAQIARDWEAAQGKPEDIKTFRNTVLGETWQEQGEAPDWERLVERREDFRMGVVPAGALCLTAGVDVQDDRLECDVWGWAEGFSSWLVDHVVITGSPRDREPWDDLSKLLARDWPRQGGGAMRIARLCVDTGGRDTAAVYGHLRRLRDPRIAPTKGIDGWNRAQPVQGPTPVDALVNGQKLRRGLKLWTVSVSTWKADLYRRLWLGRGDAEEVPPGWVHLPRGIEAEWVKQLVAEQLRTTNDRRGFARQEWAKLRERNEALDCAVLARAALWLLGADRYGERFWQQLRDQIADAPLRPSELPAAGNVAHPPASPQAELATPATPPSAHRPRGWLAPRQGWLR</sequence>
<dbReference type="PANTHER" id="PTHR34413">
    <property type="entry name" value="PROPHAGE TAIL FIBER ASSEMBLY PROTEIN HOMOLOG TFAE-RELATED-RELATED"/>
    <property type="match status" value="1"/>
</dbReference>
<evidence type="ECO:0000256" key="2">
    <source>
        <dbReference type="ARBA" id="ARBA00023000"/>
    </source>
</evidence>
<dbReference type="HAMAP" id="MF_04144">
    <property type="entry name" value="TERL_LAMBDA"/>
    <property type="match status" value="1"/>
</dbReference>
<feature type="region of interest" description="Disordered" evidence="3">
    <location>
        <begin position="967"/>
        <end position="1011"/>
    </location>
</feature>
<dbReference type="GO" id="GO:0004519">
    <property type="term" value="F:endonuclease activity"/>
    <property type="evidence" value="ECO:0007669"/>
    <property type="project" value="InterPro"/>
</dbReference>
<dbReference type="InterPro" id="IPR046453">
    <property type="entry name" value="GpA_ATPase"/>
</dbReference>
<evidence type="ECO:0000256" key="3">
    <source>
        <dbReference type="SAM" id="MobiDB-lite"/>
    </source>
</evidence>
<dbReference type="InterPro" id="IPR030934">
    <property type="entry name" value="Intein_C"/>
</dbReference>
<dbReference type="InterPro" id="IPR036844">
    <property type="entry name" value="Hint_dom_sf"/>
</dbReference>
<dbReference type="EMBL" id="BMKW01000002">
    <property type="protein sequence ID" value="GGJ07144.1"/>
    <property type="molecule type" value="Genomic_DNA"/>
</dbReference>
<dbReference type="GO" id="GO:0016887">
    <property type="term" value="F:ATP hydrolysis activity"/>
    <property type="evidence" value="ECO:0007669"/>
    <property type="project" value="InterPro"/>
</dbReference>
<name>A0A917NK98_9PROT</name>
<organism evidence="5 6">
    <name type="scientific">Neoroseomonas lacus</name>
    <dbReference type="NCBI Taxonomy" id="287609"/>
    <lineage>
        <taxon>Bacteria</taxon>
        <taxon>Pseudomonadati</taxon>
        <taxon>Pseudomonadota</taxon>
        <taxon>Alphaproteobacteria</taxon>
        <taxon>Acetobacterales</taxon>
        <taxon>Acetobacteraceae</taxon>
        <taxon>Neoroseomonas</taxon>
    </lineage>
</organism>
<dbReference type="SUPFAM" id="SSF55608">
    <property type="entry name" value="Homing endonucleases"/>
    <property type="match status" value="1"/>
</dbReference>
<evidence type="ECO:0000256" key="1">
    <source>
        <dbReference type="ARBA" id="ARBA00022813"/>
    </source>
</evidence>
<dbReference type="Pfam" id="PF14528">
    <property type="entry name" value="LAGLIDADG_3"/>
    <property type="match status" value="1"/>
</dbReference>
<dbReference type="Pfam" id="PF20454">
    <property type="entry name" value="GpA_nuclease"/>
    <property type="match status" value="1"/>
</dbReference>
<keyword evidence="1" id="KW-0068">Autocatalytic cleavage</keyword>
<dbReference type="InterPro" id="IPR027434">
    <property type="entry name" value="Homing_endonucl"/>
</dbReference>
<dbReference type="InterPro" id="IPR008866">
    <property type="entry name" value="Phage_lambda_GpA-like"/>
</dbReference>
<dbReference type="Gene3D" id="3.10.28.10">
    <property type="entry name" value="Homing endonucleases"/>
    <property type="match status" value="1"/>
</dbReference>
<dbReference type="PROSITE" id="PS50819">
    <property type="entry name" value="INTEIN_ENDONUCLEASE"/>
    <property type="match status" value="1"/>
</dbReference>
<feature type="domain" description="DOD-type homing endonuclease" evidence="4">
    <location>
        <begin position="195"/>
        <end position="339"/>
    </location>
</feature>
<evidence type="ECO:0000259" key="4">
    <source>
        <dbReference type="PROSITE" id="PS50819"/>
    </source>
</evidence>
<dbReference type="InterPro" id="IPR046454">
    <property type="entry name" value="GpA_endonuclease"/>
</dbReference>
<dbReference type="InterPro" id="IPR051220">
    <property type="entry name" value="TFA_Chaperone"/>
</dbReference>
<dbReference type="Proteomes" id="UP000661507">
    <property type="component" value="Unassembled WGS sequence"/>
</dbReference>
<keyword evidence="2" id="KW-0651">Protein splicing</keyword>
<reference evidence="5" key="2">
    <citation type="submission" date="2020-09" db="EMBL/GenBank/DDBJ databases">
        <authorList>
            <person name="Sun Q."/>
            <person name="Zhou Y."/>
        </authorList>
    </citation>
    <scope>NUCLEOTIDE SEQUENCE</scope>
    <source>
        <strain evidence="5">CGMCC 1.3617</strain>
    </source>
</reference>
<dbReference type="NCBIfam" id="TIGR01443">
    <property type="entry name" value="intein_Cterm"/>
    <property type="match status" value="1"/>
</dbReference>
<dbReference type="PANTHER" id="PTHR34413:SF2">
    <property type="entry name" value="PROPHAGE TAIL FIBER ASSEMBLY PROTEIN HOMOLOG TFAE-RELATED"/>
    <property type="match status" value="1"/>
</dbReference>
<dbReference type="InterPro" id="IPR004860">
    <property type="entry name" value="LAGLIDADG_dom"/>
</dbReference>
<protein>
    <recommendedName>
        <fullName evidence="4">DOD-type homing endonuclease domain-containing protein</fullName>
    </recommendedName>
</protein>